<dbReference type="InterPro" id="IPR001584">
    <property type="entry name" value="Integrase_cat-core"/>
</dbReference>
<dbReference type="PANTHER" id="PTHR35004">
    <property type="entry name" value="TRANSPOSASE RV3428C-RELATED"/>
    <property type="match status" value="1"/>
</dbReference>
<dbReference type="SUPFAM" id="SSF53098">
    <property type="entry name" value="Ribonuclease H-like"/>
    <property type="match status" value="1"/>
</dbReference>
<feature type="domain" description="Integrase catalytic" evidence="1">
    <location>
        <begin position="134"/>
        <end position="302"/>
    </location>
</feature>
<accession>A0A4Y9KNM0</accession>
<name>A0A4Y9KNM0_9BRAD</name>
<dbReference type="Pfam" id="PF00665">
    <property type="entry name" value="rve"/>
    <property type="match status" value="1"/>
</dbReference>
<evidence type="ECO:0000313" key="2">
    <source>
        <dbReference type="EMBL" id="TFV26700.1"/>
    </source>
</evidence>
<organism evidence="2 3">
    <name type="scientific">Bradyrhizobium frederickii</name>
    <dbReference type="NCBI Taxonomy" id="2560054"/>
    <lineage>
        <taxon>Bacteria</taxon>
        <taxon>Pseudomonadati</taxon>
        <taxon>Pseudomonadota</taxon>
        <taxon>Alphaproteobacteria</taxon>
        <taxon>Hyphomicrobiales</taxon>
        <taxon>Nitrobacteraceae</taxon>
        <taxon>Bradyrhizobium</taxon>
    </lineage>
</organism>
<dbReference type="SUPFAM" id="SSF46689">
    <property type="entry name" value="Homeodomain-like"/>
    <property type="match status" value="1"/>
</dbReference>
<sequence>MPWNEVSVMDQRREFVWLAMQEGANRRELCRRFGISPDVGYKWLRRWQAGDHELADQPRRPKRMPRRSEAAVEAQVLAVRDKHPAWGARKIAHCLKRAGQTVPVPSTVHQILCRNERIKPSEKAPPSPSGHRFEREAPNQLWQMDFKGHMPLVNGTRCHPLTMVDDHSRYALCLKACANEQRPAVQRHLTDTFRRYGLPEAFYIDNGSPWGDTSGVRWTALKVWLLKLDIRVVHARPRHPQGRGKNERFHRSLNAEVFALRTFRTLAEVQLALDNWRMLYNLERPHESLGMGVPADRYRPSARAMPDRVPQAQYDAGETVRTVSSTRSYIAFKGHMWKVPQAFRGERLAVRPLDRDGHYGIFFASWQVASIDLTNGQPVSDVSEQVSAMSPD</sequence>
<dbReference type="InterPro" id="IPR047656">
    <property type="entry name" value="IS481-like_transpos"/>
</dbReference>
<dbReference type="Proteomes" id="UP000298225">
    <property type="component" value="Unassembled WGS sequence"/>
</dbReference>
<dbReference type="GO" id="GO:0015074">
    <property type="term" value="P:DNA integration"/>
    <property type="evidence" value="ECO:0007669"/>
    <property type="project" value="InterPro"/>
</dbReference>
<dbReference type="InterPro" id="IPR012337">
    <property type="entry name" value="RNaseH-like_sf"/>
</dbReference>
<evidence type="ECO:0000259" key="1">
    <source>
        <dbReference type="PROSITE" id="PS50994"/>
    </source>
</evidence>
<dbReference type="InterPro" id="IPR036397">
    <property type="entry name" value="RNaseH_sf"/>
</dbReference>
<comment type="caution">
    <text evidence="2">The sequence shown here is derived from an EMBL/GenBank/DDBJ whole genome shotgun (WGS) entry which is preliminary data.</text>
</comment>
<gene>
    <name evidence="2" type="ORF">E4K66_40210</name>
</gene>
<reference evidence="2 3" key="1">
    <citation type="submission" date="2019-03" db="EMBL/GenBank/DDBJ databases">
        <title>Bradyrhizobium strains diversity isolated from Chamaecrista fasciculata.</title>
        <authorList>
            <person name="Urquiaga M.C.O."/>
            <person name="Hungria M."/>
            <person name="Delamuta J.R.M."/>
        </authorList>
    </citation>
    <scope>NUCLEOTIDE SEQUENCE [LARGE SCALE GENOMIC DNA]</scope>
    <source>
        <strain evidence="2 3">CNPSo 3424</strain>
    </source>
</reference>
<dbReference type="OrthoDB" id="9803878at2"/>
<dbReference type="Pfam" id="PF13565">
    <property type="entry name" value="HTH_32"/>
    <property type="match status" value="1"/>
</dbReference>
<proteinExistence type="predicted"/>
<dbReference type="PROSITE" id="PS50994">
    <property type="entry name" value="INTEGRASE"/>
    <property type="match status" value="1"/>
</dbReference>
<dbReference type="InterPro" id="IPR009057">
    <property type="entry name" value="Homeodomain-like_sf"/>
</dbReference>
<dbReference type="RefSeq" id="WP_126262254.1">
    <property type="nucleotide sequence ID" value="NZ_SPQU01000120.1"/>
</dbReference>
<dbReference type="EMBL" id="SPQU01000120">
    <property type="protein sequence ID" value="TFV26700.1"/>
    <property type="molecule type" value="Genomic_DNA"/>
</dbReference>
<keyword evidence="3" id="KW-1185">Reference proteome</keyword>
<dbReference type="AlphaFoldDB" id="A0A4Y9KNM0"/>
<evidence type="ECO:0000313" key="3">
    <source>
        <dbReference type="Proteomes" id="UP000298225"/>
    </source>
</evidence>
<dbReference type="GO" id="GO:0003676">
    <property type="term" value="F:nucleic acid binding"/>
    <property type="evidence" value="ECO:0007669"/>
    <property type="project" value="InterPro"/>
</dbReference>
<dbReference type="Gene3D" id="3.30.420.10">
    <property type="entry name" value="Ribonuclease H-like superfamily/Ribonuclease H"/>
    <property type="match status" value="1"/>
</dbReference>
<dbReference type="PANTHER" id="PTHR35004:SF6">
    <property type="entry name" value="TRANSPOSASE"/>
    <property type="match status" value="1"/>
</dbReference>
<protein>
    <submittedName>
        <fullName evidence="2">IS481 family transposase</fullName>
    </submittedName>
</protein>
<dbReference type="NCBIfam" id="NF033577">
    <property type="entry name" value="transpos_IS481"/>
    <property type="match status" value="1"/>
</dbReference>